<sequence length="409" mass="45468">MSHRLSRRQFLATTGAAVVSLAGAAPGKSRRILLRSSWQTINIGDIAHTPGMLTLLETHLPEAEVTLWPSSIDNGVEEMLRARFPKLRIAKSAAEKNAAIEECDTCLHGSGPGFVAAADIARWRKTGKPYVIGGITLNDAEIKNRRDLLADARFVFCRDTDSLQALDASKNPCPHREFGPDATFFLDLRDDSKADAFLREHALEPGKFACFVPRLRYTPYWKIRKSVQPDEVAKREAVNETHAESDHAKLRAAIIGWVRTTGNKALLCPEMTYQVELLRPLLFDRLPEDVKPHVVVRPGYWLTDEAASTYARAAAVVSCEMHSPIIAIANGTPAIHVRQPTDTRKGQMWRDVGLGDWLFEIEAAKGEEISLRLLDLVRESEKTKAKITKAREFIATRGRAMTDAVATAR</sequence>
<keyword evidence="2" id="KW-0328">Glycosyltransferase</keyword>
<dbReference type="RefSeq" id="WP_406699217.1">
    <property type="nucleotide sequence ID" value="NZ_CP155447.1"/>
</dbReference>
<dbReference type="InterPro" id="IPR007345">
    <property type="entry name" value="Polysacch_pyruvyl_Trfase"/>
</dbReference>
<evidence type="ECO:0000259" key="1">
    <source>
        <dbReference type="Pfam" id="PF04230"/>
    </source>
</evidence>
<reference evidence="2" key="1">
    <citation type="submission" date="2024-05" db="EMBL/GenBank/DDBJ databases">
        <title>Planctomycetes of the genus Singulisphaera possess chitinolytic capabilities.</title>
        <authorList>
            <person name="Ivanova A."/>
        </authorList>
    </citation>
    <scope>NUCLEOTIDE SEQUENCE</scope>
    <source>
        <strain evidence="2">Ch08T</strain>
    </source>
</reference>
<accession>A0AAU7CMA6</accession>
<dbReference type="Pfam" id="PF04230">
    <property type="entry name" value="PS_pyruv_trans"/>
    <property type="match status" value="1"/>
</dbReference>
<dbReference type="InterPro" id="IPR019546">
    <property type="entry name" value="TAT_signal_bac_arc"/>
</dbReference>
<dbReference type="InterPro" id="IPR006311">
    <property type="entry name" value="TAT_signal"/>
</dbReference>
<dbReference type="EC" id="2.4.-.-" evidence="2"/>
<keyword evidence="2" id="KW-0808">Transferase</keyword>
<dbReference type="GO" id="GO:0016757">
    <property type="term" value="F:glycosyltransferase activity"/>
    <property type="evidence" value="ECO:0007669"/>
    <property type="project" value="UniProtKB-KW"/>
</dbReference>
<name>A0AAU7CMA6_9BACT</name>
<dbReference type="NCBIfam" id="TIGR01409">
    <property type="entry name" value="TAT_signal_seq"/>
    <property type="match status" value="1"/>
</dbReference>
<dbReference type="AlphaFoldDB" id="A0AAU7CMA6"/>
<organism evidence="2">
    <name type="scientific">Singulisphaera sp. Ch08</name>
    <dbReference type="NCBI Taxonomy" id="3120278"/>
    <lineage>
        <taxon>Bacteria</taxon>
        <taxon>Pseudomonadati</taxon>
        <taxon>Planctomycetota</taxon>
        <taxon>Planctomycetia</taxon>
        <taxon>Isosphaerales</taxon>
        <taxon>Isosphaeraceae</taxon>
        <taxon>Singulisphaera</taxon>
    </lineage>
</organism>
<protein>
    <submittedName>
        <fullName evidence="2">Polysaccharide pyruvyl transferase family protein</fullName>
        <ecNumber evidence="2">2.4.-.-</ecNumber>
    </submittedName>
</protein>
<evidence type="ECO:0000313" key="2">
    <source>
        <dbReference type="EMBL" id="XBH06366.1"/>
    </source>
</evidence>
<proteinExistence type="predicted"/>
<dbReference type="PROSITE" id="PS51318">
    <property type="entry name" value="TAT"/>
    <property type="match status" value="1"/>
</dbReference>
<feature type="domain" description="Polysaccharide pyruvyl transferase" evidence="1">
    <location>
        <begin position="42"/>
        <end position="337"/>
    </location>
</feature>
<gene>
    <name evidence="2" type="ORF">V5E97_10105</name>
</gene>
<dbReference type="EMBL" id="CP155447">
    <property type="protein sequence ID" value="XBH06366.1"/>
    <property type="molecule type" value="Genomic_DNA"/>
</dbReference>